<dbReference type="Proteomes" id="UP000805193">
    <property type="component" value="Unassembled WGS sequence"/>
</dbReference>
<proteinExistence type="predicted"/>
<name>A0AC60P6Q6_IXOPE</name>
<protein>
    <submittedName>
        <fullName evidence="1">Uncharacterized protein</fullName>
    </submittedName>
</protein>
<keyword evidence="2" id="KW-1185">Reference proteome</keyword>
<comment type="caution">
    <text evidence="1">The sequence shown here is derived from an EMBL/GenBank/DDBJ whole genome shotgun (WGS) entry which is preliminary data.</text>
</comment>
<reference evidence="1 2" key="1">
    <citation type="journal article" date="2020" name="Cell">
        <title>Large-Scale Comparative Analyses of Tick Genomes Elucidate Their Genetic Diversity and Vector Capacities.</title>
        <authorList>
            <consortium name="Tick Genome and Microbiome Consortium (TIGMIC)"/>
            <person name="Jia N."/>
            <person name="Wang J."/>
            <person name="Shi W."/>
            <person name="Du L."/>
            <person name="Sun Y."/>
            <person name="Zhan W."/>
            <person name="Jiang J.F."/>
            <person name="Wang Q."/>
            <person name="Zhang B."/>
            <person name="Ji P."/>
            <person name="Bell-Sakyi L."/>
            <person name="Cui X.M."/>
            <person name="Yuan T.T."/>
            <person name="Jiang B.G."/>
            <person name="Yang W.F."/>
            <person name="Lam T.T."/>
            <person name="Chang Q.C."/>
            <person name="Ding S.J."/>
            <person name="Wang X.J."/>
            <person name="Zhu J.G."/>
            <person name="Ruan X.D."/>
            <person name="Zhao L."/>
            <person name="Wei J.T."/>
            <person name="Ye R.Z."/>
            <person name="Que T.C."/>
            <person name="Du C.H."/>
            <person name="Zhou Y.H."/>
            <person name="Cheng J.X."/>
            <person name="Dai P.F."/>
            <person name="Guo W.B."/>
            <person name="Han X.H."/>
            <person name="Huang E.J."/>
            <person name="Li L.F."/>
            <person name="Wei W."/>
            <person name="Gao Y.C."/>
            <person name="Liu J.Z."/>
            <person name="Shao H.Z."/>
            <person name="Wang X."/>
            <person name="Wang C.C."/>
            <person name="Yang T.C."/>
            <person name="Huo Q.B."/>
            <person name="Li W."/>
            <person name="Chen H.Y."/>
            <person name="Chen S.E."/>
            <person name="Zhou L.G."/>
            <person name="Ni X.B."/>
            <person name="Tian J.H."/>
            <person name="Sheng Y."/>
            <person name="Liu T."/>
            <person name="Pan Y.S."/>
            <person name="Xia L.Y."/>
            <person name="Li J."/>
            <person name="Zhao F."/>
            <person name="Cao W.C."/>
        </authorList>
    </citation>
    <scope>NUCLEOTIDE SEQUENCE [LARGE SCALE GENOMIC DNA]</scope>
    <source>
        <strain evidence="1">Iper-2018</strain>
    </source>
</reference>
<organism evidence="1 2">
    <name type="scientific">Ixodes persulcatus</name>
    <name type="common">Taiga tick</name>
    <dbReference type="NCBI Taxonomy" id="34615"/>
    <lineage>
        <taxon>Eukaryota</taxon>
        <taxon>Metazoa</taxon>
        <taxon>Ecdysozoa</taxon>
        <taxon>Arthropoda</taxon>
        <taxon>Chelicerata</taxon>
        <taxon>Arachnida</taxon>
        <taxon>Acari</taxon>
        <taxon>Parasitiformes</taxon>
        <taxon>Ixodida</taxon>
        <taxon>Ixodoidea</taxon>
        <taxon>Ixodidae</taxon>
        <taxon>Ixodinae</taxon>
        <taxon>Ixodes</taxon>
    </lineage>
</organism>
<gene>
    <name evidence="1" type="ORF">HPB47_007696</name>
</gene>
<evidence type="ECO:0000313" key="2">
    <source>
        <dbReference type="Proteomes" id="UP000805193"/>
    </source>
</evidence>
<dbReference type="EMBL" id="JABSTQ010011104">
    <property type="protein sequence ID" value="KAG0415143.1"/>
    <property type="molecule type" value="Genomic_DNA"/>
</dbReference>
<evidence type="ECO:0000313" key="1">
    <source>
        <dbReference type="EMBL" id="KAG0415143.1"/>
    </source>
</evidence>
<sequence length="653" mass="71151">MTLERPSGPEGKPDEKPPRRRTRPRKKDEKLKGSWKQYRRRKDPVSFAPSLTTPIFLADDHTEDTATDDDHDGSGTSHFLGAAVRLQTYTLAVMSFVAALCAFVSGFRGALCGGRPLLDVSSIIVVNLLVFTAATCTSIHLLVRLAPHWARLLRAAVPASLFLALGLLWLALPRGSGRRGRWIRVLVRVMCVVLLWAGPLAVEIVATSDIGTDILRAVRIGCLAAALVMCLCALVAYPKVRQAVLRSQDILVRSALAKLQEDGAYMPRRLPLPLARPALRAGLAATLLGLTLTPLLAHTILQTGTELMDPWAWWCRRLAILLIELALCLTIAFAAAQPAVRHASCTLRLYAPLAQQQPALLTSADRPDDNEPDAFLVPQCAHSSLKLPLETVAARKRRQEAALRASLLFRDRCPGKTYPSGDMAAVAWKEDDEDNVEERDSLRAQAGSTAPATLDGSPWSRGGRSSLDDLSWGRPASGGRRLGSSCSSESAAQSFDLTWALGSVVPVLRPQRGTTPRLRLDLEEPCGAPLMPSSQDVTPDSAVYVDLSPEFCCESRSLADLDVGSCPCASRGPRRTWRMKTFGGSSFSLDLRGGYEPLKRNEGCRCVRDVIGTSVLTDQCSQTLQQDLKSYEVPYSDKNLELENIPLKQALPI</sequence>
<accession>A0AC60P6Q6</accession>